<dbReference type="RefSeq" id="XP_033571481.1">
    <property type="nucleotide sequence ID" value="XM_033712747.1"/>
</dbReference>
<reference evidence="2 4" key="1">
    <citation type="journal article" date="2020" name="Stud. Mycol.">
        <title>101 Dothideomycetes genomes: a test case for predicting lifestyles and emergence of pathogens.</title>
        <authorList>
            <person name="Haridas S."/>
            <person name="Albert R."/>
            <person name="Binder M."/>
            <person name="Bloem J."/>
            <person name="Labutti K."/>
            <person name="Salamov A."/>
            <person name="Andreopoulos B."/>
            <person name="Baker S."/>
            <person name="Barry K."/>
            <person name="Bills G."/>
            <person name="Bluhm B."/>
            <person name="Cannon C."/>
            <person name="Castanera R."/>
            <person name="Culley D."/>
            <person name="Daum C."/>
            <person name="Ezra D."/>
            <person name="Gonzalez J."/>
            <person name="Henrissat B."/>
            <person name="Kuo A."/>
            <person name="Liang C."/>
            <person name="Lipzen A."/>
            <person name="Lutzoni F."/>
            <person name="Magnuson J."/>
            <person name="Mondo S."/>
            <person name="Nolan M."/>
            <person name="Ohm R."/>
            <person name="Pangilinan J."/>
            <person name="Park H.-J."/>
            <person name="Ramirez L."/>
            <person name="Alfaro M."/>
            <person name="Sun H."/>
            <person name="Tritt A."/>
            <person name="Yoshinaga Y."/>
            <person name="Zwiers L.-H."/>
            <person name="Turgeon B."/>
            <person name="Goodwin S."/>
            <person name="Spatafora J."/>
            <person name="Crous P."/>
            <person name="Grigoriev I."/>
        </authorList>
    </citation>
    <scope>NUCLEOTIDE SEQUENCE</scope>
    <source>
        <strain evidence="2 4">CBS 304.34</strain>
    </source>
</reference>
<keyword evidence="3" id="KW-1185">Reference proteome</keyword>
<evidence type="ECO:0000313" key="2">
    <source>
        <dbReference type="EMBL" id="KAF2804517.1"/>
    </source>
</evidence>
<sequence length="81" mass="8781">MRQLAAAKKATEEAKAAAKSLRQAAKAVREQAKQEDAVQLQKRKDATQGFRPTCLANYNFYREGLGYGGLPCLPLPTAASN</sequence>
<dbReference type="EMBL" id="MU003712">
    <property type="protein sequence ID" value="KAF2804517.1"/>
    <property type="molecule type" value="Genomic_DNA"/>
</dbReference>
<evidence type="ECO:0000256" key="1">
    <source>
        <dbReference type="SAM" id="Coils"/>
    </source>
</evidence>
<dbReference type="Proteomes" id="UP000504636">
    <property type="component" value="Unplaced"/>
</dbReference>
<protein>
    <submittedName>
        <fullName evidence="2 4">Uncharacterized protein</fullName>
    </submittedName>
</protein>
<dbReference type="GeneID" id="54453640"/>
<organism evidence="2">
    <name type="scientific">Mytilinidion resinicola</name>
    <dbReference type="NCBI Taxonomy" id="574789"/>
    <lineage>
        <taxon>Eukaryota</taxon>
        <taxon>Fungi</taxon>
        <taxon>Dikarya</taxon>
        <taxon>Ascomycota</taxon>
        <taxon>Pezizomycotina</taxon>
        <taxon>Dothideomycetes</taxon>
        <taxon>Pleosporomycetidae</taxon>
        <taxon>Mytilinidiales</taxon>
        <taxon>Mytilinidiaceae</taxon>
        <taxon>Mytilinidion</taxon>
    </lineage>
</organism>
<evidence type="ECO:0000313" key="4">
    <source>
        <dbReference type="RefSeq" id="XP_033571481.1"/>
    </source>
</evidence>
<feature type="coiled-coil region" evidence="1">
    <location>
        <begin position="4"/>
        <end position="35"/>
    </location>
</feature>
<name>A0A6A6Y9L8_9PEZI</name>
<reference evidence="4" key="2">
    <citation type="submission" date="2020-04" db="EMBL/GenBank/DDBJ databases">
        <authorList>
            <consortium name="NCBI Genome Project"/>
        </authorList>
    </citation>
    <scope>NUCLEOTIDE SEQUENCE</scope>
    <source>
        <strain evidence="4">CBS 304.34</strain>
    </source>
</reference>
<accession>A0A6A6Y9L8</accession>
<evidence type="ECO:0000313" key="3">
    <source>
        <dbReference type="Proteomes" id="UP000504636"/>
    </source>
</evidence>
<dbReference type="AlphaFoldDB" id="A0A6A6Y9L8"/>
<proteinExistence type="predicted"/>
<reference evidence="4" key="3">
    <citation type="submission" date="2025-04" db="UniProtKB">
        <authorList>
            <consortium name="RefSeq"/>
        </authorList>
    </citation>
    <scope>IDENTIFICATION</scope>
    <source>
        <strain evidence="4">CBS 304.34</strain>
    </source>
</reference>
<keyword evidence="1" id="KW-0175">Coiled coil</keyword>
<gene>
    <name evidence="2 4" type="ORF">BDZ99DRAFT_147036</name>
</gene>